<protein>
    <submittedName>
        <fullName evidence="2">Uncharacterized protein</fullName>
    </submittedName>
</protein>
<evidence type="ECO:0000313" key="3">
    <source>
        <dbReference type="Proteomes" id="UP000183410"/>
    </source>
</evidence>
<proteinExistence type="predicted"/>
<evidence type="ECO:0000313" key="2">
    <source>
        <dbReference type="EMBL" id="SFE15613.1"/>
    </source>
</evidence>
<dbReference type="Proteomes" id="UP000183410">
    <property type="component" value="Unassembled WGS sequence"/>
</dbReference>
<keyword evidence="3" id="KW-1185">Reference proteome</keyword>
<organism evidence="2 3">
    <name type="scientific">Paenibacillus algorifonticola</name>
    <dbReference type="NCBI Taxonomy" id="684063"/>
    <lineage>
        <taxon>Bacteria</taxon>
        <taxon>Bacillati</taxon>
        <taxon>Bacillota</taxon>
        <taxon>Bacilli</taxon>
        <taxon>Bacillales</taxon>
        <taxon>Paenibacillaceae</taxon>
        <taxon>Paenibacillus</taxon>
    </lineage>
</organism>
<keyword evidence="1" id="KW-0812">Transmembrane</keyword>
<feature type="transmembrane region" description="Helical" evidence="1">
    <location>
        <begin position="12"/>
        <end position="28"/>
    </location>
</feature>
<keyword evidence="1" id="KW-1133">Transmembrane helix</keyword>
<dbReference type="RefSeq" id="WP_046230671.1">
    <property type="nucleotide sequence ID" value="NZ_FONN01000001.1"/>
</dbReference>
<gene>
    <name evidence="2" type="ORF">SAMN04487969_101363</name>
</gene>
<dbReference type="OrthoDB" id="9975032at2"/>
<dbReference type="AlphaFoldDB" id="A0A1I1YBW5"/>
<dbReference type="EMBL" id="FONN01000001">
    <property type="protein sequence ID" value="SFE15613.1"/>
    <property type="molecule type" value="Genomic_DNA"/>
</dbReference>
<reference evidence="3" key="1">
    <citation type="submission" date="2016-10" db="EMBL/GenBank/DDBJ databases">
        <authorList>
            <person name="Varghese N."/>
            <person name="Submissions S."/>
        </authorList>
    </citation>
    <scope>NUCLEOTIDE SEQUENCE [LARGE SCALE GENOMIC DNA]</scope>
    <source>
        <strain evidence="3">CGMCC 1.10223</strain>
    </source>
</reference>
<name>A0A1I1YBW5_9BACL</name>
<accession>A0A1I1YBW5</accession>
<keyword evidence="1" id="KW-0472">Membrane</keyword>
<sequence>MKRRKLLFNQTRFIIVVALAGSMIGIIYEGNTAQQIADEVPASLSITTSAEQLTSFSPSPEVQLPEYEITEERLDDSGIWRVTLSTLTVNEQELKKLVQHACSLALAKSQIVNSVFVNVVQNDKPSSKIATGKMALTSIGEAQTGSKKLEVTFQLNS</sequence>
<evidence type="ECO:0000256" key="1">
    <source>
        <dbReference type="SAM" id="Phobius"/>
    </source>
</evidence>